<evidence type="ECO:0000256" key="2">
    <source>
        <dbReference type="ARBA" id="ARBA00022679"/>
    </source>
</evidence>
<dbReference type="PANTHER" id="PTHR31147">
    <property type="entry name" value="ACYL TRANSFERASE 4"/>
    <property type="match status" value="1"/>
</dbReference>
<comment type="similarity">
    <text evidence="1">Belongs to the plant acyltransferase family.</text>
</comment>
<comment type="caution">
    <text evidence="4">The sequence shown here is derived from an EMBL/GenBank/DDBJ whole genome shotgun (WGS) entry which is preliminary data.</text>
</comment>
<gene>
    <name evidence="4" type="ORF">KP509_24G039100</name>
</gene>
<reference evidence="4" key="1">
    <citation type="submission" date="2021-08" db="EMBL/GenBank/DDBJ databases">
        <title>WGS assembly of Ceratopteris richardii.</title>
        <authorList>
            <person name="Marchant D.B."/>
            <person name="Chen G."/>
            <person name="Jenkins J."/>
            <person name="Shu S."/>
            <person name="Leebens-Mack J."/>
            <person name="Grimwood J."/>
            <person name="Schmutz J."/>
            <person name="Soltis P."/>
            <person name="Soltis D."/>
            <person name="Chen Z.-H."/>
        </authorList>
    </citation>
    <scope>NUCLEOTIDE SEQUENCE</scope>
    <source>
        <strain evidence="4">Whitten #5841</strain>
        <tissue evidence="4">Leaf</tissue>
    </source>
</reference>
<dbReference type="Pfam" id="PF02458">
    <property type="entry name" value="Transferase"/>
    <property type="match status" value="1"/>
</dbReference>
<dbReference type="Gene3D" id="3.30.559.10">
    <property type="entry name" value="Chloramphenicol acetyltransferase-like domain"/>
    <property type="match status" value="2"/>
</dbReference>
<evidence type="ECO:0000256" key="1">
    <source>
        <dbReference type="ARBA" id="ARBA00009861"/>
    </source>
</evidence>
<accession>A0A8T2RWJ7</accession>
<evidence type="ECO:0000256" key="3">
    <source>
        <dbReference type="ARBA" id="ARBA00023315"/>
    </source>
</evidence>
<evidence type="ECO:0000313" key="5">
    <source>
        <dbReference type="Proteomes" id="UP000825935"/>
    </source>
</evidence>
<dbReference type="OrthoDB" id="671439at2759"/>
<dbReference type="OMA" id="KEMANSW"/>
<organism evidence="4 5">
    <name type="scientific">Ceratopteris richardii</name>
    <name type="common">Triangle waterfern</name>
    <dbReference type="NCBI Taxonomy" id="49495"/>
    <lineage>
        <taxon>Eukaryota</taxon>
        <taxon>Viridiplantae</taxon>
        <taxon>Streptophyta</taxon>
        <taxon>Embryophyta</taxon>
        <taxon>Tracheophyta</taxon>
        <taxon>Polypodiopsida</taxon>
        <taxon>Polypodiidae</taxon>
        <taxon>Polypodiales</taxon>
        <taxon>Pteridineae</taxon>
        <taxon>Pteridaceae</taxon>
        <taxon>Parkerioideae</taxon>
        <taxon>Ceratopteris</taxon>
    </lineage>
</organism>
<keyword evidence="5" id="KW-1185">Reference proteome</keyword>
<dbReference type="EMBL" id="CM035429">
    <property type="protein sequence ID" value="KAH7299977.1"/>
    <property type="molecule type" value="Genomic_DNA"/>
</dbReference>
<keyword evidence="2" id="KW-0808">Transferase</keyword>
<proteinExistence type="inferred from homology"/>
<dbReference type="PANTHER" id="PTHR31147:SF1">
    <property type="entry name" value="ACYL TRANSFERASE 4"/>
    <property type="match status" value="1"/>
</dbReference>
<dbReference type="InterPro" id="IPR023213">
    <property type="entry name" value="CAT-like_dom_sf"/>
</dbReference>
<name>A0A8T2RWJ7_CERRI</name>
<keyword evidence="3" id="KW-0012">Acyltransferase</keyword>
<dbReference type="Proteomes" id="UP000825935">
    <property type="component" value="Chromosome 24"/>
</dbReference>
<protein>
    <submittedName>
        <fullName evidence="4">Uncharacterized protein</fullName>
    </submittedName>
</protein>
<evidence type="ECO:0000313" key="4">
    <source>
        <dbReference type="EMBL" id="KAH7299977.1"/>
    </source>
</evidence>
<dbReference type="InterPro" id="IPR050898">
    <property type="entry name" value="Plant_acyltransferase"/>
</dbReference>
<dbReference type="GO" id="GO:0016746">
    <property type="term" value="F:acyltransferase activity"/>
    <property type="evidence" value="ECO:0007669"/>
    <property type="project" value="UniProtKB-KW"/>
</dbReference>
<sequence>MQPYMDPFEPLKVFVLEKRVPRLVLPANQTPRAVLHIPAVRANAGYGSIFSSHMLLFEANPMVHENQAPLLSISRGLEKLLVHYYPLAGRLQVPNMGVNMEHGKFDLICNGQGAVFVEAQANISLKELECLDKVYWSQLHCDHVSVSTTEVSPLVVQVTMLSCGAFVLSIQVLQSLLDSAGMLHFLHAWSAFTKSHSPYTSIVMPIWAGLVPSHLSQWPQKFHFPSLEAIKIPAEYIPADGHMGLEDTESGYHFYHQNSNADHHLHHFDGLEHSLHDSTSLQSDDHRIMLHSEIRDESFHKNLLGLSNASISLDYLSSLKKSLNVNCNKFEALAALIWRERTRMMDFPPSTEVVLFFPVPMKHDAHLAFYGQYGFNCMVSTHAGNLLQSGINEVVLMIQEARMHYSKQFLNCMRKFCQMHLASKRAPPHALIFTVLWYGAEEIDFGTRVAPAAADATRLPSPVNVIAVTGGLEHTIELAMTNVPADFPDQLSFISYGRSTIRSESKL</sequence>
<dbReference type="AlphaFoldDB" id="A0A8T2RWJ7"/>